<dbReference type="Proteomes" id="UP001148018">
    <property type="component" value="Unassembled WGS sequence"/>
</dbReference>
<comment type="caution">
    <text evidence="2">The sequence shown here is derived from an EMBL/GenBank/DDBJ whole genome shotgun (WGS) entry which is preliminary data.</text>
</comment>
<name>A0A9Q0DGZ1_9TELE</name>
<evidence type="ECO:0000256" key="1">
    <source>
        <dbReference type="SAM" id="MobiDB-lite"/>
    </source>
</evidence>
<feature type="region of interest" description="Disordered" evidence="1">
    <location>
        <begin position="87"/>
        <end position="116"/>
    </location>
</feature>
<dbReference type="OrthoDB" id="8876506at2759"/>
<feature type="compositionally biased region" description="Low complexity" evidence="1">
    <location>
        <begin position="95"/>
        <end position="110"/>
    </location>
</feature>
<reference evidence="2" key="1">
    <citation type="submission" date="2022-07" db="EMBL/GenBank/DDBJ databases">
        <title>Chromosome-level genome of Muraenolepis orangiensis.</title>
        <authorList>
            <person name="Kim J."/>
        </authorList>
    </citation>
    <scope>NUCLEOTIDE SEQUENCE</scope>
    <source>
        <strain evidence="2">KU_S4_2022</strain>
        <tissue evidence="2">Muscle</tissue>
    </source>
</reference>
<dbReference type="Gene3D" id="6.20.90.30">
    <property type="match status" value="1"/>
</dbReference>
<dbReference type="EMBL" id="JANIIK010000116">
    <property type="protein sequence ID" value="KAJ3588248.1"/>
    <property type="molecule type" value="Genomic_DNA"/>
</dbReference>
<organism evidence="2 3">
    <name type="scientific">Muraenolepis orangiensis</name>
    <name type="common">Patagonian moray cod</name>
    <dbReference type="NCBI Taxonomy" id="630683"/>
    <lineage>
        <taxon>Eukaryota</taxon>
        <taxon>Metazoa</taxon>
        <taxon>Chordata</taxon>
        <taxon>Craniata</taxon>
        <taxon>Vertebrata</taxon>
        <taxon>Euteleostomi</taxon>
        <taxon>Actinopterygii</taxon>
        <taxon>Neopterygii</taxon>
        <taxon>Teleostei</taxon>
        <taxon>Neoteleostei</taxon>
        <taxon>Acanthomorphata</taxon>
        <taxon>Zeiogadaria</taxon>
        <taxon>Gadariae</taxon>
        <taxon>Gadiformes</taxon>
        <taxon>Muraenolepidoidei</taxon>
        <taxon>Muraenolepididae</taxon>
        <taxon>Muraenolepis</taxon>
    </lineage>
</organism>
<evidence type="ECO:0000313" key="3">
    <source>
        <dbReference type="Proteomes" id="UP001148018"/>
    </source>
</evidence>
<protein>
    <recommendedName>
        <fullName evidence="4">Heparin-binding growth factor 2</fullName>
    </recommendedName>
</protein>
<dbReference type="SUPFAM" id="SSF50353">
    <property type="entry name" value="Cytokine"/>
    <property type="match status" value="1"/>
</dbReference>
<accession>A0A9Q0DGZ1</accession>
<sequence length="116" mass="12803">MATGQITTLPASPDDGSDSGFPSANFREPKRLYCKNGGFFLRLTSEGRVDGVRDKNNPHKGRLLGREPSEEYLRVHRTEIVSTLREDGMKRLSWTGTSRTGTSRTGTSRTEPGSES</sequence>
<dbReference type="InterPro" id="IPR008996">
    <property type="entry name" value="IL1/FGF"/>
</dbReference>
<feature type="compositionally biased region" description="Low complexity" evidence="1">
    <location>
        <begin position="10"/>
        <end position="24"/>
    </location>
</feature>
<proteinExistence type="predicted"/>
<feature type="region of interest" description="Disordered" evidence="1">
    <location>
        <begin position="1"/>
        <end position="28"/>
    </location>
</feature>
<dbReference type="AlphaFoldDB" id="A0A9Q0DGZ1"/>
<evidence type="ECO:0008006" key="4">
    <source>
        <dbReference type="Google" id="ProtNLM"/>
    </source>
</evidence>
<keyword evidence="3" id="KW-1185">Reference proteome</keyword>
<gene>
    <name evidence="2" type="ORF">NHX12_011842</name>
</gene>
<evidence type="ECO:0000313" key="2">
    <source>
        <dbReference type="EMBL" id="KAJ3588248.1"/>
    </source>
</evidence>